<evidence type="ECO:0000313" key="3">
    <source>
        <dbReference type="Proteomes" id="UP000237105"/>
    </source>
</evidence>
<name>A0A2P5C9D1_PARAD</name>
<organism evidence="2 3">
    <name type="scientific">Parasponia andersonii</name>
    <name type="common">Sponia andersonii</name>
    <dbReference type="NCBI Taxonomy" id="3476"/>
    <lineage>
        <taxon>Eukaryota</taxon>
        <taxon>Viridiplantae</taxon>
        <taxon>Streptophyta</taxon>
        <taxon>Embryophyta</taxon>
        <taxon>Tracheophyta</taxon>
        <taxon>Spermatophyta</taxon>
        <taxon>Magnoliopsida</taxon>
        <taxon>eudicotyledons</taxon>
        <taxon>Gunneridae</taxon>
        <taxon>Pentapetalae</taxon>
        <taxon>rosids</taxon>
        <taxon>fabids</taxon>
        <taxon>Rosales</taxon>
        <taxon>Cannabaceae</taxon>
        <taxon>Parasponia</taxon>
    </lineage>
</organism>
<keyword evidence="3" id="KW-1185">Reference proteome</keyword>
<dbReference type="EMBL" id="JXTB01000157">
    <property type="protein sequence ID" value="PON57659.1"/>
    <property type="molecule type" value="Genomic_DNA"/>
</dbReference>
<evidence type="ECO:0000313" key="2">
    <source>
        <dbReference type="EMBL" id="PON57659.1"/>
    </source>
</evidence>
<comment type="caution">
    <text evidence="2">The sequence shown here is derived from an EMBL/GenBank/DDBJ whole genome shotgun (WGS) entry which is preliminary data.</text>
</comment>
<dbReference type="InterPro" id="IPR019446">
    <property type="entry name" value="BMT5-like"/>
</dbReference>
<evidence type="ECO:0000259" key="1">
    <source>
        <dbReference type="Pfam" id="PF10354"/>
    </source>
</evidence>
<accession>A0A2P5C9D1</accession>
<gene>
    <name evidence="2" type="ORF">PanWU01x14_172070</name>
</gene>
<dbReference type="PANTHER" id="PTHR11538:SF63">
    <property type="entry name" value="25S RRNA (URIDINE-N(3))-METHYLTRANSFERASE BMT5-LIKE DOMAIN-CONTAINING PROTEIN"/>
    <property type="match status" value="1"/>
</dbReference>
<dbReference type="AlphaFoldDB" id="A0A2P5C9D1"/>
<dbReference type="Proteomes" id="UP000237105">
    <property type="component" value="Unassembled WGS sequence"/>
</dbReference>
<feature type="domain" description="25S rRNA (uridine-N(3))-methyltransferase BMT5-like" evidence="1">
    <location>
        <begin position="35"/>
        <end position="170"/>
    </location>
</feature>
<proteinExistence type="predicted"/>
<reference evidence="3" key="1">
    <citation type="submission" date="2016-06" db="EMBL/GenBank/DDBJ databases">
        <title>Parallel loss of symbiosis genes in relatives of nitrogen-fixing non-legume Parasponia.</title>
        <authorList>
            <person name="Van Velzen R."/>
            <person name="Holmer R."/>
            <person name="Bu F."/>
            <person name="Rutten L."/>
            <person name="Van Zeijl A."/>
            <person name="Liu W."/>
            <person name="Santuari L."/>
            <person name="Cao Q."/>
            <person name="Sharma T."/>
            <person name="Shen D."/>
            <person name="Roswanjaya Y."/>
            <person name="Wardhani T."/>
            <person name="Kalhor M.S."/>
            <person name="Jansen J."/>
            <person name="Van den Hoogen J."/>
            <person name="Gungor B."/>
            <person name="Hartog M."/>
            <person name="Hontelez J."/>
            <person name="Verver J."/>
            <person name="Yang W.-C."/>
            <person name="Schijlen E."/>
            <person name="Repin R."/>
            <person name="Schilthuizen M."/>
            <person name="Schranz E."/>
            <person name="Heidstra R."/>
            <person name="Miyata K."/>
            <person name="Fedorova E."/>
            <person name="Kohlen W."/>
            <person name="Bisseling T."/>
            <person name="Smit S."/>
            <person name="Geurts R."/>
        </authorList>
    </citation>
    <scope>NUCLEOTIDE SEQUENCE [LARGE SCALE GENOMIC DNA]</scope>
    <source>
        <strain evidence="3">cv. WU1-14</strain>
    </source>
</reference>
<dbReference type="GO" id="GO:0070475">
    <property type="term" value="P:rRNA base methylation"/>
    <property type="evidence" value="ECO:0007669"/>
    <property type="project" value="InterPro"/>
</dbReference>
<dbReference type="GO" id="GO:0005737">
    <property type="term" value="C:cytoplasm"/>
    <property type="evidence" value="ECO:0007669"/>
    <property type="project" value="TreeGrafter"/>
</dbReference>
<sequence length="197" mass="23111">MEKTLLIQAKNPPGWRRRLLLFLKLSQSIWFRPEHEMIEKNYSKGIRNVMELEEKGCLVLYGVDAKQMSHHFFLKTQRFNRIIYNFPHVGFLYPEDSCCQIQMNKTLVKEYLKNATALLRKEDGEIHISHKEGNPYDKWDLVKKAEKIGLLLHEIVPFRKDDYPGYENKRAHGSNADAPFPLGDSSTYIFRVSSHSL</sequence>
<protein>
    <recommendedName>
        <fullName evidence="1">25S rRNA (uridine-N(3))-methyltransferase BMT5-like domain-containing protein</fullName>
    </recommendedName>
</protein>
<dbReference type="PANTHER" id="PTHR11538">
    <property type="entry name" value="PHENYLALANYL-TRNA SYNTHETASE"/>
    <property type="match status" value="1"/>
</dbReference>
<dbReference type="OrthoDB" id="273345at2759"/>
<dbReference type="Pfam" id="PF10354">
    <property type="entry name" value="BMT5-like"/>
    <property type="match status" value="1"/>
</dbReference>
<dbReference type="STRING" id="3476.A0A2P5C9D1"/>
<dbReference type="GO" id="GO:0070042">
    <property type="term" value="F:rRNA (uridine-N3-)-methyltransferase activity"/>
    <property type="evidence" value="ECO:0007669"/>
    <property type="project" value="InterPro"/>
</dbReference>